<dbReference type="InterPro" id="IPR012347">
    <property type="entry name" value="Ferritin-like"/>
</dbReference>
<feature type="compositionally biased region" description="Polar residues" evidence="1">
    <location>
        <begin position="15"/>
        <end position="24"/>
    </location>
</feature>
<dbReference type="InterPro" id="IPR011971">
    <property type="entry name" value="CHP02284"/>
</dbReference>
<feature type="domain" description="DUF2383" evidence="2">
    <location>
        <begin position="113"/>
        <end position="220"/>
    </location>
</feature>
<reference evidence="3 4" key="1">
    <citation type="submission" date="2018-09" db="EMBL/GenBank/DDBJ databases">
        <title>Hymenobacter medium sp. nov., isolated from R2A medium.</title>
        <authorList>
            <person name="Yingchao G."/>
        </authorList>
    </citation>
    <scope>NUCLEOTIDE SEQUENCE [LARGE SCALE GENOMIC DNA]</scope>
    <source>
        <strain evidence="4">sh-6</strain>
    </source>
</reference>
<proteinExistence type="predicted"/>
<dbReference type="AlphaFoldDB" id="A0A3B7R3T9"/>
<keyword evidence="4" id="KW-1185">Reference proteome</keyword>
<dbReference type="InterPro" id="IPR019052">
    <property type="entry name" value="DUF2383"/>
</dbReference>
<accession>A0A3B7R3T9</accession>
<dbReference type="Gene3D" id="1.20.1260.10">
    <property type="match status" value="1"/>
</dbReference>
<sequence>MSQPNDSRLPDNAAGQPNASLGTTQGQIGQELTAAVQPWLDKATNLLQGSNADNAKQMLRRATQTSGDTWRRLTTSEKLLAAGALALGGWLLLRGGGKAKATKRVQKRSRKQAKALHELLLFVNDRVDGYRRAHHESRDAELRDYYHELAGKSHAFAARLNTYLRDKAAEYEHGTTRKGKIYRAWMKAKATVTGHDEKAILDDNIYGEEWALKAYEKTLREPALLGALGAEVERQYAHAKQTYVRLKQLREQQH</sequence>
<name>A0A3B7R3T9_9BACT</name>
<dbReference type="NCBIfam" id="TIGR02284">
    <property type="entry name" value="PA2169 family four-helix-bundle protein"/>
    <property type="match status" value="1"/>
</dbReference>
<dbReference type="KEGG" id="hyh:D3Y59_15910"/>
<feature type="region of interest" description="Disordered" evidence="1">
    <location>
        <begin position="1"/>
        <end position="24"/>
    </location>
</feature>
<dbReference type="EMBL" id="CP032317">
    <property type="protein sequence ID" value="AYA38402.1"/>
    <property type="molecule type" value="Genomic_DNA"/>
</dbReference>
<dbReference type="OrthoDB" id="282393at2"/>
<dbReference type="Pfam" id="PF09537">
    <property type="entry name" value="DUF2383"/>
    <property type="match status" value="1"/>
</dbReference>
<dbReference type="RefSeq" id="WP_119445949.1">
    <property type="nucleotide sequence ID" value="NZ_CP032317.1"/>
</dbReference>
<protein>
    <submittedName>
        <fullName evidence="3">PA2169 family four-helix-bundle protein</fullName>
    </submittedName>
</protein>
<organism evidence="3 4">
    <name type="scientific">Hymenobacter oligotrophus</name>
    <dbReference type="NCBI Taxonomy" id="2319843"/>
    <lineage>
        <taxon>Bacteria</taxon>
        <taxon>Pseudomonadati</taxon>
        <taxon>Bacteroidota</taxon>
        <taxon>Cytophagia</taxon>
        <taxon>Cytophagales</taxon>
        <taxon>Hymenobacteraceae</taxon>
        <taxon>Hymenobacter</taxon>
    </lineage>
</organism>
<evidence type="ECO:0000313" key="3">
    <source>
        <dbReference type="EMBL" id="AYA38402.1"/>
    </source>
</evidence>
<dbReference type="Proteomes" id="UP000262802">
    <property type="component" value="Chromosome"/>
</dbReference>
<evidence type="ECO:0000259" key="2">
    <source>
        <dbReference type="Pfam" id="PF09537"/>
    </source>
</evidence>
<evidence type="ECO:0000313" key="4">
    <source>
        <dbReference type="Proteomes" id="UP000262802"/>
    </source>
</evidence>
<gene>
    <name evidence="3" type="ORF">D3Y59_15910</name>
</gene>
<evidence type="ECO:0000256" key="1">
    <source>
        <dbReference type="SAM" id="MobiDB-lite"/>
    </source>
</evidence>